<dbReference type="GO" id="GO:0003700">
    <property type="term" value="F:DNA-binding transcription factor activity"/>
    <property type="evidence" value="ECO:0007669"/>
    <property type="project" value="TreeGrafter"/>
</dbReference>
<evidence type="ECO:0000313" key="7">
    <source>
        <dbReference type="Proteomes" id="UP001236014"/>
    </source>
</evidence>
<proteinExistence type="inferred from homology"/>
<feature type="domain" description="LysR substrate-binding" evidence="5">
    <location>
        <begin position="4"/>
        <end position="200"/>
    </location>
</feature>
<dbReference type="Gene3D" id="3.40.190.10">
    <property type="entry name" value="Periplasmic binding protein-like II"/>
    <property type="match status" value="2"/>
</dbReference>
<dbReference type="GO" id="GO:0032993">
    <property type="term" value="C:protein-DNA complex"/>
    <property type="evidence" value="ECO:0007669"/>
    <property type="project" value="TreeGrafter"/>
</dbReference>
<dbReference type="PANTHER" id="PTHR30346:SF0">
    <property type="entry name" value="HCA OPERON TRANSCRIPTIONAL ACTIVATOR HCAR"/>
    <property type="match status" value="1"/>
</dbReference>
<dbReference type="SUPFAM" id="SSF53850">
    <property type="entry name" value="Periplasmic binding protein-like II"/>
    <property type="match status" value="1"/>
</dbReference>
<keyword evidence="7" id="KW-1185">Reference proteome</keyword>
<evidence type="ECO:0000256" key="4">
    <source>
        <dbReference type="ARBA" id="ARBA00023163"/>
    </source>
</evidence>
<dbReference type="Proteomes" id="UP001236014">
    <property type="component" value="Chromosome"/>
</dbReference>
<sequence>MLPVGFYGVAAGDLTAEIIDRFRERSRGVEVELKRHGWEDPSAGLHGRTTSLAFVRPPFRSHGLRLLVLGTEPRVAGLPSRHRLAGRDSVDVTELLGDPVAVRRTADPVWAEFWSGGSVRPAALKPRLVEVGDVDEELQAVAAGRAITLTAAVAETYFPRAGVTYVPLTGLPPSHLALAWHADETDPVCHAFVAATRDVLAGRQAAR</sequence>
<evidence type="ECO:0000313" key="6">
    <source>
        <dbReference type="EMBL" id="WIX83570.1"/>
    </source>
</evidence>
<gene>
    <name evidence="6" type="ORF">QRX50_23840</name>
</gene>
<dbReference type="RefSeq" id="WP_285974119.1">
    <property type="nucleotide sequence ID" value="NZ_CP127294.1"/>
</dbReference>
<keyword evidence="3" id="KW-0238">DNA-binding</keyword>
<protein>
    <submittedName>
        <fullName evidence="6">LysR family substrate-binding domain-containing protein</fullName>
    </submittedName>
</protein>
<keyword evidence="2" id="KW-0805">Transcription regulation</keyword>
<name>A0A9Y2INF7_9PSEU</name>
<dbReference type="AlphaFoldDB" id="A0A9Y2INF7"/>
<dbReference type="KEGG" id="acab:QRX50_23840"/>
<comment type="similarity">
    <text evidence="1">Belongs to the LysR transcriptional regulatory family.</text>
</comment>
<dbReference type="PANTHER" id="PTHR30346">
    <property type="entry name" value="TRANSCRIPTIONAL DUAL REGULATOR HCAR-RELATED"/>
    <property type="match status" value="1"/>
</dbReference>
<evidence type="ECO:0000256" key="2">
    <source>
        <dbReference type="ARBA" id="ARBA00023015"/>
    </source>
</evidence>
<evidence type="ECO:0000259" key="5">
    <source>
        <dbReference type="Pfam" id="PF03466"/>
    </source>
</evidence>
<dbReference type="Pfam" id="PF03466">
    <property type="entry name" value="LysR_substrate"/>
    <property type="match status" value="1"/>
</dbReference>
<dbReference type="CDD" id="cd08414">
    <property type="entry name" value="PBP2_LTTR_aromatics_like"/>
    <property type="match status" value="1"/>
</dbReference>
<accession>A0A9Y2INF7</accession>
<keyword evidence="4" id="KW-0804">Transcription</keyword>
<evidence type="ECO:0000256" key="1">
    <source>
        <dbReference type="ARBA" id="ARBA00009437"/>
    </source>
</evidence>
<dbReference type="EMBL" id="CP127294">
    <property type="protein sequence ID" value="WIX83570.1"/>
    <property type="molecule type" value="Genomic_DNA"/>
</dbReference>
<dbReference type="InterPro" id="IPR005119">
    <property type="entry name" value="LysR_subst-bd"/>
</dbReference>
<organism evidence="6 7">
    <name type="scientific">Amycolatopsis carbonis</name>
    <dbReference type="NCBI Taxonomy" id="715471"/>
    <lineage>
        <taxon>Bacteria</taxon>
        <taxon>Bacillati</taxon>
        <taxon>Actinomycetota</taxon>
        <taxon>Actinomycetes</taxon>
        <taxon>Pseudonocardiales</taxon>
        <taxon>Pseudonocardiaceae</taxon>
        <taxon>Amycolatopsis</taxon>
    </lineage>
</organism>
<reference evidence="6 7" key="1">
    <citation type="submission" date="2023-06" db="EMBL/GenBank/DDBJ databases">
        <authorList>
            <person name="Oyuntsetseg B."/>
            <person name="Kim S.B."/>
        </authorList>
    </citation>
    <scope>NUCLEOTIDE SEQUENCE [LARGE SCALE GENOMIC DNA]</scope>
    <source>
        <strain evidence="6 7">2-15</strain>
    </source>
</reference>
<evidence type="ECO:0000256" key="3">
    <source>
        <dbReference type="ARBA" id="ARBA00023125"/>
    </source>
</evidence>
<dbReference type="GO" id="GO:0003677">
    <property type="term" value="F:DNA binding"/>
    <property type="evidence" value="ECO:0007669"/>
    <property type="project" value="UniProtKB-KW"/>
</dbReference>